<sequence length="321" mass="37006">MLDKIQKCYQPWVIEKYPPKKAWAGNLLSHKQRKGVWEHTEDPLPKNLPLFSSKIGGLKPTIFEDEGWPTCDSKFGSCGRPLTFLCQINFNDIKDPEFQKLYGNGLLQVWACLGPISERSDGSTYYPCQCDGDRPSLSVRMLLQDEMENDKFEDGVCDKGKPPVVLEEDVYTSFEMISQHDMPSNHFDILERDLAISDWDIEPWFLPDYDDSLEDLISRNWSPTIGRLGGWFSFFQAEPLMVCPDCYNELEERKKTGLIDEIRTNSIPMPYMQPLFCLTLSSFETWNVDRDPRLRASEIVLGIFQCPKHLEYVDGTAIYLG</sequence>
<gene>
    <name evidence="1" type="ORF">K7432_011212</name>
</gene>
<dbReference type="Proteomes" id="UP001479436">
    <property type="component" value="Unassembled WGS sequence"/>
</dbReference>
<comment type="caution">
    <text evidence="1">The sequence shown here is derived from an EMBL/GenBank/DDBJ whole genome shotgun (WGS) entry which is preliminary data.</text>
</comment>
<dbReference type="Gene3D" id="2.30.320.10">
    <property type="entry name" value="YwqG-like"/>
    <property type="match status" value="1"/>
</dbReference>
<keyword evidence="2" id="KW-1185">Reference proteome</keyword>
<dbReference type="InterPro" id="IPR035948">
    <property type="entry name" value="YwqG-like_sf"/>
</dbReference>
<evidence type="ECO:0000313" key="2">
    <source>
        <dbReference type="Proteomes" id="UP001479436"/>
    </source>
</evidence>
<dbReference type="InterPro" id="IPR015315">
    <property type="entry name" value="DUF1963"/>
</dbReference>
<dbReference type="EMBL" id="JASJQH010007719">
    <property type="protein sequence ID" value="KAK9702492.1"/>
    <property type="molecule type" value="Genomic_DNA"/>
</dbReference>
<evidence type="ECO:0000313" key="1">
    <source>
        <dbReference type="EMBL" id="KAK9702492.1"/>
    </source>
</evidence>
<accession>A0ABR2VU84</accession>
<proteinExistence type="predicted"/>
<dbReference type="Pfam" id="PF09234">
    <property type="entry name" value="DUF1963"/>
    <property type="match status" value="1"/>
</dbReference>
<organism evidence="1 2">
    <name type="scientific">Basidiobolus ranarum</name>
    <dbReference type="NCBI Taxonomy" id="34480"/>
    <lineage>
        <taxon>Eukaryota</taxon>
        <taxon>Fungi</taxon>
        <taxon>Fungi incertae sedis</taxon>
        <taxon>Zoopagomycota</taxon>
        <taxon>Entomophthoromycotina</taxon>
        <taxon>Basidiobolomycetes</taxon>
        <taxon>Basidiobolales</taxon>
        <taxon>Basidiobolaceae</taxon>
        <taxon>Basidiobolus</taxon>
    </lineage>
</organism>
<protein>
    <submittedName>
        <fullName evidence="1">Uncharacterized protein</fullName>
    </submittedName>
</protein>
<reference evidence="1 2" key="1">
    <citation type="submission" date="2023-04" db="EMBL/GenBank/DDBJ databases">
        <title>Genome of Basidiobolus ranarum AG-B5.</title>
        <authorList>
            <person name="Stajich J.E."/>
            <person name="Carter-House D."/>
            <person name="Gryganskyi A."/>
        </authorList>
    </citation>
    <scope>NUCLEOTIDE SEQUENCE [LARGE SCALE GENOMIC DNA]</scope>
    <source>
        <strain evidence="1 2">AG-B5</strain>
    </source>
</reference>
<dbReference type="SUPFAM" id="SSF103032">
    <property type="entry name" value="Hypothetical protein YwqG"/>
    <property type="match status" value="1"/>
</dbReference>
<name>A0ABR2VU84_9FUNG</name>